<sequence length="386" mass="44383">MNYRLNTTDEVDFYQLYLYAFNKPDSPQRRAFFSQRYQHAWVYGLKEQQRLVSGLYIIPFQVNFHQVIYQMNGIGDVMSAPEFAGRGGAGTLLRTALTEMAAKGVTLSCLAPFSFRYYRRFGYEQVFDHTLYQIASADLPRLKIDVHGQIQRLPLATAWPQLQDFYTAQPSSQRGGLLRPDWWWQYLSAKNPAWEVALRFDAQQQLTGYLIYQRTATTFDVQEWQFVDSATYQELALFITKHGTSYQQFSYAAPTAAQLDRLTEPYALTAKTVPYMMARIVNLKDFLQRYPFTCDFAPITLQVSDDILPANQATWQLQRQQGQTQIATSTVAGELKLSIQSLTKASFGYRRLTDLLHYGEISGSQQVAQKLDQALVHEAPCLIDYF</sequence>
<keyword evidence="2" id="KW-0808">Transferase</keyword>
<dbReference type="PANTHER" id="PTHR37817:SF1">
    <property type="entry name" value="N-ACETYLTRANSFERASE EIS"/>
    <property type="match status" value="1"/>
</dbReference>
<dbReference type="AlphaFoldDB" id="A0A0R1F6C9"/>
<dbReference type="Gene3D" id="3.40.630.30">
    <property type="match status" value="2"/>
</dbReference>
<dbReference type="PATRIC" id="fig|913848.6.peg.997"/>
<name>A0A0R1F6C9_9LACO</name>
<dbReference type="InterPro" id="IPR036527">
    <property type="entry name" value="SCP2_sterol-bd_dom_sf"/>
</dbReference>
<evidence type="ECO:0000259" key="1">
    <source>
        <dbReference type="PROSITE" id="PS51186"/>
    </source>
</evidence>
<dbReference type="GO" id="GO:0030649">
    <property type="term" value="P:aminoglycoside antibiotic catabolic process"/>
    <property type="evidence" value="ECO:0007669"/>
    <property type="project" value="TreeGrafter"/>
</dbReference>
<dbReference type="SUPFAM" id="SSF55718">
    <property type="entry name" value="SCP-like"/>
    <property type="match status" value="1"/>
</dbReference>
<reference evidence="2 3" key="1">
    <citation type="journal article" date="2015" name="Genome Announc.">
        <title>Expanding the biotechnology potential of lactobacilli through comparative genomics of 213 strains and associated genera.</title>
        <authorList>
            <person name="Sun Z."/>
            <person name="Harris H.M."/>
            <person name="McCann A."/>
            <person name="Guo C."/>
            <person name="Argimon S."/>
            <person name="Zhang W."/>
            <person name="Yang X."/>
            <person name="Jeffery I.B."/>
            <person name="Cooney J.C."/>
            <person name="Kagawa T.F."/>
            <person name="Liu W."/>
            <person name="Song Y."/>
            <person name="Salvetti E."/>
            <person name="Wrobel A."/>
            <person name="Rasinkangas P."/>
            <person name="Parkhill J."/>
            <person name="Rea M.C."/>
            <person name="O'Sullivan O."/>
            <person name="Ritari J."/>
            <person name="Douillard F.P."/>
            <person name="Paul Ross R."/>
            <person name="Yang R."/>
            <person name="Briner A.E."/>
            <person name="Felis G.E."/>
            <person name="de Vos W.M."/>
            <person name="Barrangou R."/>
            <person name="Klaenhammer T.R."/>
            <person name="Caufield P.W."/>
            <person name="Cui Y."/>
            <person name="Zhang H."/>
            <person name="O'Toole P.W."/>
        </authorList>
    </citation>
    <scope>NUCLEOTIDE SEQUENCE [LARGE SCALE GENOMIC DNA]</scope>
    <source>
        <strain evidence="2 3">DSM 20001</strain>
    </source>
</reference>
<dbReference type="EMBL" id="AZCN01000024">
    <property type="protein sequence ID" value="KRK17357.1"/>
    <property type="molecule type" value="Genomic_DNA"/>
</dbReference>
<gene>
    <name evidence="2" type="ORF">FD22_GL000965</name>
</gene>
<dbReference type="Pfam" id="PF17668">
    <property type="entry name" value="Acetyltransf_17"/>
    <property type="match status" value="1"/>
</dbReference>
<dbReference type="Gene3D" id="3.30.1050.10">
    <property type="entry name" value="SCP2 sterol-binding domain"/>
    <property type="match status" value="1"/>
</dbReference>
<dbReference type="InterPro" id="IPR000182">
    <property type="entry name" value="GNAT_dom"/>
</dbReference>
<dbReference type="GO" id="GO:0034069">
    <property type="term" value="F:aminoglycoside N-acetyltransferase activity"/>
    <property type="evidence" value="ECO:0007669"/>
    <property type="project" value="TreeGrafter"/>
</dbReference>
<comment type="caution">
    <text evidence="2">The sequence shown here is derived from an EMBL/GenBank/DDBJ whole genome shotgun (WGS) entry which is preliminary data.</text>
</comment>
<evidence type="ECO:0000313" key="3">
    <source>
        <dbReference type="Proteomes" id="UP000051181"/>
    </source>
</evidence>
<dbReference type="PROSITE" id="PS51186">
    <property type="entry name" value="GNAT"/>
    <property type="match status" value="1"/>
</dbReference>
<protein>
    <submittedName>
        <fullName evidence="2">Putative acetyltransferase (Putative)</fullName>
    </submittedName>
</protein>
<dbReference type="eggNOG" id="COG4552">
    <property type="taxonomic scope" value="Bacteria"/>
</dbReference>
<organism evidence="2 3">
    <name type="scientific">Loigolactobacillus coryniformis subsp. coryniformis KCTC 3167 = DSM 20001</name>
    <dbReference type="NCBI Taxonomy" id="913848"/>
    <lineage>
        <taxon>Bacteria</taxon>
        <taxon>Bacillati</taxon>
        <taxon>Bacillota</taxon>
        <taxon>Bacilli</taxon>
        <taxon>Lactobacillales</taxon>
        <taxon>Lactobacillaceae</taxon>
        <taxon>Loigolactobacillus</taxon>
    </lineage>
</organism>
<feature type="domain" description="N-acetyltransferase" evidence="1">
    <location>
        <begin position="1"/>
        <end position="145"/>
    </location>
</feature>
<dbReference type="InterPro" id="IPR051554">
    <property type="entry name" value="Acetyltransferase_Eis"/>
</dbReference>
<dbReference type="GeneID" id="65916084"/>
<dbReference type="Pfam" id="PF13527">
    <property type="entry name" value="Acetyltransf_9"/>
    <property type="match status" value="1"/>
</dbReference>
<dbReference type="PANTHER" id="PTHR37817">
    <property type="entry name" value="N-ACETYLTRANSFERASE EIS"/>
    <property type="match status" value="1"/>
</dbReference>
<dbReference type="Pfam" id="PF13530">
    <property type="entry name" value="SCP2_2"/>
    <property type="match status" value="1"/>
</dbReference>
<accession>A0A0R1F6C9</accession>
<dbReference type="InterPro" id="IPR016181">
    <property type="entry name" value="Acyl_CoA_acyltransferase"/>
</dbReference>
<dbReference type="Proteomes" id="UP000051181">
    <property type="component" value="Unassembled WGS sequence"/>
</dbReference>
<dbReference type="InterPro" id="IPR041380">
    <property type="entry name" value="Acetyltransf_17"/>
</dbReference>
<proteinExistence type="predicted"/>
<evidence type="ECO:0000313" key="2">
    <source>
        <dbReference type="EMBL" id="KRK17357.1"/>
    </source>
</evidence>
<dbReference type="SUPFAM" id="SSF55729">
    <property type="entry name" value="Acyl-CoA N-acyltransferases (Nat)"/>
    <property type="match status" value="1"/>
</dbReference>
<dbReference type="RefSeq" id="WP_010011572.1">
    <property type="nucleotide sequence ID" value="NZ_AZCN01000024.1"/>
</dbReference>
<dbReference type="InterPro" id="IPR025559">
    <property type="entry name" value="Eis_dom"/>
</dbReference>